<keyword evidence="2" id="KW-1185">Reference proteome</keyword>
<dbReference type="Proteomes" id="UP000789525">
    <property type="component" value="Unassembled WGS sequence"/>
</dbReference>
<evidence type="ECO:0000313" key="2">
    <source>
        <dbReference type="Proteomes" id="UP000789525"/>
    </source>
</evidence>
<reference evidence="1" key="1">
    <citation type="submission" date="2021-06" db="EMBL/GenBank/DDBJ databases">
        <authorList>
            <person name="Kallberg Y."/>
            <person name="Tangrot J."/>
            <person name="Rosling A."/>
        </authorList>
    </citation>
    <scope>NUCLEOTIDE SEQUENCE</scope>
    <source>
        <strain evidence="1">CL356</strain>
    </source>
</reference>
<organism evidence="1 2">
    <name type="scientific">Acaulospora colombiana</name>
    <dbReference type="NCBI Taxonomy" id="27376"/>
    <lineage>
        <taxon>Eukaryota</taxon>
        <taxon>Fungi</taxon>
        <taxon>Fungi incertae sedis</taxon>
        <taxon>Mucoromycota</taxon>
        <taxon>Glomeromycotina</taxon>
        <taxon>Glomeromycetes</taxon>
        <taxon>Diversisporales</taxon>
        <taxon>Acaulosporaceae</taxon>
        <taxon>Acaulospora</taxon>
    </lineage>
</organism>
<comment type="caution">
    <text evidence="1">The sequence shown here is derived from an EMBL/GenBank/DDBJ whole genome shotgun (WGS) entry which is preliminary data.</text>
</comment>
<accession>A0ACA9Q8T3</accession>
<sequence>LGNIKSSVRNKPSNRAWVLVAYLPITHFENPKALQTTLQDRLFHQCVELVLSPLIAAGTGGVKMVDSCGHERDCFPRIAAYLADYPEQILVNVAAHRNSPTSTASYKDLGNDKPCPPRTQDWILNVIAEVKASVDPSDLEAYQKAAKLRGLNGVDRPFWIDLPGYRPELCICPDILHGLHPFWRDHVLKWVINLVGIKELDARVKAVEPVIGMKHFKRGISHLSQWTGKEDRELQRILLAVIAGAPNIDTKTMTCLRAFHDFVYLAQYQTHGPETLRYLKQALQVFHRTKDVFITKGARRGKNGTIKHYCIPKMAALFQYVTHIPAMGSSPQYSTEWTENCHQTMAKQAYRATNKRDFEYQMCRYLDRTDRIALLEEITIWWDKQQKINKLEESIKDRDPAYQELARSFLDENVLE</sequence>
<feature type="non-terminal residue" evidence="1">
    <location>
        <position position="1"/>
    </location>
</feature>
<gene>
    <name evidence="1" type="ORF">ACOLOM_LOCUS12058</name>
</gene>
<protein>
    <submittedName>
        <fullName evidence="1">4030_t:CDS:1</fullName>
    </submittedName>
</protein>
<dbReference type="EMBL" id="CAJVPT010046888">
    <property type="protein sequence ID" value="CAG8738957.1"/>
    <property type="molecule type" value="Genomic_DNA"/>
</dbReference>
<proteinExistence type="predicted"/>
<name>A0ACA9Q8T3_9GLOM</name>
<evidence type="ECO:0000313" key="1">
    <source>
        <dbReference type="EMBL" id="CAG8738957.1"/>
    </source>
</evidence>
<feature type="non-terminal residue" evidence="1">
    <location>
        <position position="416"/>
    </location>
</feature>